<dbReference type="Proteomes" id="UP000429785">
    <property type="component" value="Unassembled WGS sequence"/>
</dbReference>
<protein>
    <recommendedName>
        <fullName evidence="4">DUF4252 domain-containing protein</fullName>
    </recommendedName>
</protein>
<gene>
    <name evidence="2" type="ORF">F8C76_00765</name>
</gene>
<proteinExistence type="predicted"/>
<dbReference type="EMBL" id="WELG01000001">
    <property type="protein sequence ID" value="KAB7530085.1"/>
    <property type="molecule type" value="Genomic_DNA"/>
</dbReference>
<dbReference type="RefSeq" id="WP_152130035.1">
    <property type="nucleotide sequence ID" value="NZ_WELG01000001.1"/>
</dbReference>
<organism evidence="2 3">
    <name type="scientific">Flagellimonas olearia</name>
    <dbReference type="NCBI Taxonomy" id="552546"/>
    <lineage>
        <taxon>Bacteria</taxon>
        <taxon>Pseudomonadati</taxon>
        <taxon>Bacteroidota</taxon>
        <taxon>Flavobacteriia</taxon>
        <taxon>Flavobacteriales</taxon>
        <taxon>Flavobacteriaceae</taxon>
        <taxon>Flagellimonas</taxon>
    </lineage>
</organism>
<dbReference type="AlphaFoldDB" id="A0A6I1E2N1"/>
<feature type="chain" id="PRO_5026354364" description="DUF4252 domain-containing protein" evidence="1">
    <location>
        <begin position="22"/>
        <end position="176"/>
    </location>
</feature>
<keyword evidence="1" id="KW-0732">Signal</keyword>
<accession>A0A6I1E2N1</accession>
<comment type="caution">
    <text evidence="2">The sequence shown here is derived from an EMBL/GenBank/DDBJ whole genome shotgun (WGS) entry which is preliminary data.</text>
</comment>
<sequence>MTSKKVHAIILMGLFFGFVNAQDSEAAKRRNRGMTSKTADQVEQVDQTVQKTNDDIDQTVEGIDNTIEGAKETVGKVGSILFGSKKEKSKNKIVISIDSVAYGDENVQNLYNELSKKNGVKKTSKTFSDGVVTIQIETKQTADAIWQEISQNTRAPFKVIAMGENNISVGLPTETE</sequence>
<evidence type="ECO:0008006" key="4">
    <source>
        <dbReference type="Google" id="ProtNLM"/>
    </source>
</evidence>
<feature type="signal peptide" evidence="1">
    <location>
        <begin position="1"/>
        <end position="21"/>
    </location>
</feature>
<dbReference type="OrthoDB" id="1430016at2"/>
<evidence type="ECO:0000313" key="2">
    <source>
        <dbReference type="EMBL" id="KAB7530085.1"/>
    </source>
</evidence>
<name>A0A6I1E2N1_9FLAO</name>
<reference evidence="2 3" key="1">
    <citation type="submission" date="2019-10" db="EMBL/GenBank/DDBJ databases">
        <title>Muricauda olearia CL-SS4 JCM15563 genome.</title>
        <authorList>
            <person name="Liu L."/>
        </authorList>
    </citation>
    <scope>NUCLEOTIDE SEQUENCE [LARGE SCALE GENOMIC DNA]</scope>
    <source>
        <strain evidence="2 3">CL-SS4</strain>
    </source>
</reference>
<evidence type="ECO:0000313" key="3">
    <source>
        <dbReference type="Proteomes" id="UP000429785"/>
    </source>
</evidence>
<evidence type="ECO:0000256" key="1">
    <source>
        <dbReference type="SAM" id="SignalP"/>
    </source>
</evidence>